<name>A0A8J7DGN6_DESMC</name>
<dbReference type="PRINTS" id="PR00723">
    <property type="entry name" value="SUBTILISIN"/>
</dbReference>
<dbReference type="Pfam" id="PF10720">
    <property type="entry name" value="DUF2515"/>
    <property type="match status" value="1"/>
</dbReference>
<dbReference type="InterPro" id="IPR050131">
    <property type="entry name" value="Peptidase_S8_subtilisin-like"/>
</dbReference>
<evidence type="ECO:0000256" key="6">
    <source>
        <dbReference type="PROSITE-ProRule" id="PRU01240"/>
    </source>
</evidence>
<evidence type="ECO:0000259" key="7">
    <source>
        <dbReference type="Pfam" id="PF00082"/>
    </source>
</evidence>
<dbReference type="GO" id="GO:0006508">
    <property type="term" value="P:proteolysis"/>
    <property type="evidence" value="ECO:0007669"/>
    <property type="project" value="UniProtKB-KW"/>
</dbReference>
<dbReference type="PANTHER" id="PTHR43806:SF11">
    <property type="entry name" value="CEREVISIN-RELATED"/>
    <property type="match status" value="1"/>
</dbReference>
<dbReference type="InterPro" id="IPR022398">
    <property type="entry name" value="Peptidase_S8_His-AS"/>
</dbReference>
<sequence length="1354" mass="148458">MDPALWELLGEGDNQDEVAAIIRLKQPGLVPEGVRLVSQFGNIATCRLRRGAILEVRADEAVVSFKAPRLLTTEPEVDVEEVEEILSESASRIDERRPSSEEVTGRGVVVGVVDWGFDFAHPEFCKADGSTRILALWDQRSRPQQKPPYPYSYGVVHTPEAINRALAAKNPYLALGYHPGDIDPGGEGTHGTHVASIAAGNGRGGGPVGIAPDADLVFVHMATIGSENSANLGSSVSLLEAIDFIAKTAGDRPWVINLSMGRHGEQHDGTTLVEQGLDAAVSAAPGRAIIQSAGNYFDRHIHTQGQIRPGEAKTFVWLVDAADVTPNELEVWYSGKDIFAVELHAPNGLLSQRVALGDQANLKIKGQVVGSIYHRGHEPNTLDNQINIFLYPSAPPGAWKVTLIAIDVVDGRFNAWIERDVALPHCQSRFRAEDAVNTCTTGTICNGFRTIAVGAYNSHSSEREIAGFSSAGPTRDGRTKPDLAAPGVSILAAKSAPRRSQAETSLLTRKSGTSMAAPHVTGTVALMFEAAGRPLPIEETRNLLLVSTQKAASEEDLFRIGSGYLDIEKAVDAVRNIGKAKTQPQIEKKLGQFAPSKAAKQSAREDIQAFETRVAQEPSNEVYAVNADVININDTIADFETQAEEPECCGGYEADSEATVTSNQEKFIVENEPIAGVGWREQQGAAMSELRINVVNPDVTDINDAVIDSRYQTDESEWCGGYEADSNAAIANEDIWSATDTQESNGNGKWYKTPSRVENLNLQLVDWADEAIAIEEGDRTSGGVIHQILSKAGIAENLNPTKKGAMLSPAEIFDAFTSKRSPNLRRHLTQFFEVVATPGESLSQSLQAGDLLIRRALGEGKLAHVAVIAESEIRAHEQALTKGLQPEVNHQGWYVQVVEGGSVPHNRAHGFARRLLDSNGRLPYDQLVVRPIHQIDSIATQESVIPSFDFAQETNKRFIIALSNRNVWNLNNPTRTRFYLDYWDRHHEIPWAFLAHLVSRNAGYQMSDLLRYQDYLNLALSFTSPTSIITKPVIDWLEKKLSLPGIGLPLSVALLQQVFRFLEAGNFLIFHDVFPQLIAYEVAKEVFFLTQDVTGSMKAFDYLTGEGVDLQIINQWKQFFTKAIRKSFWQGQPDRVIENDPDVITLTYALIVNEQNYIEDRLLKPIAGIPEYVPFQKPISVLFKISQALELTKLIFPKAKASSPSVPAEFLIHTVGDFNNLQIRIDTGRKLYFSIAIKDPSRGEDIKRWVKTKIHDGSRQNYDPVHYSVKSVAAAALDRKLSSPLIPTGPLPSWPGPPPSTVRTWSTIRPGFGSSLGLLPIDAFVSPEGEIQSGGSSRKPVETVDGKLLSKILF</sequence>
<proteinExistence type="inferred from homology"/>
<evidence type="ECO:0000256" key="2">
    <source>
        <dbReference type="ARBA" id="ARBA00022670"/>
    </source>
</evidence>
<dbReference type="PROSITE" id="PS00137">
    <property type="entry name" value="SUBTILASE_HIS"/>
    <property type="match status" value="1"/>
</dbReference>
<dbReference type="PROSITE" id="PS51892">
    <property type="entry name" value="SUBTILASE"/>
    <property type="match status" value="1"/>
</dbReference>
<accession>A0A8J7DGN6</accession>
<organism evidence="8 9">
    <name type="scientific">Desmonostoc muscorum LEGE 12446</name>
    <dbReference type="NCBI Taxonomy" id="1828758"/>
    <lineage>
        <taxon>Bacteria</taxon>
        <taxon>Bacillati</taxon>
        <taxon>Cyanobacteriota</taxon>
        <taxon>Cyanophyceae</taxon>
        <taxon>Nostocales</taxon>
        <taxon>Nostocaceae</taxon>
        <taxon>Desmonostoc</taxon>
    </lineage>
</organism>
<dbReference type="Pfam" id="PF00082">
    <property type="entry name" value="Peptidase_S8"/>
    <property type="match status" value="2"/>
</dbReference>
<dbReference type="GO" id="GO:0004252">
    <property type="term" value="F:serine-type endopeptidase activity"/>
    <property type="evidence" value="ECO:0007669"/>
    <property type="project" value="UniProtKB-UniRule"/>
</dbReference>
<dbReference type="PANTHER" id="PTHR43806">
    <property type="entry name" value="PEPTIDASE S8"/>
    <property type="match status" value="1"/>
</dbReference>
<keyword evidence="4 6" id="KW-0720">Serine protease</keyword>
<feature type="active site" description="Charge relay system" evidence="5 6">
    <location>
        <position position="514"/>
    </location>
</feature>
<feature type="active site" description="Charge relay system" evidence="5 6">
    <location>
        <position position="190"/>
    </location>
</feature>
<reference evidence="8" key="1">
    <citation type="submission" date="2020-10" db="EMBL/GenBank/DDBJ databases">
        <authorList>
            <person name="Castelo-Branco R."/>
            <person name="Eusebio N."/>
            <person name="Adriana R."/>
            <person name="Vieira A."/>
            <person name="Brugerolle De Fraissinette N."/>
            <person name="Rezende De Castro R."/>
            <person name="Schneider M.P."/>
            <person name="Vasconcelos V."/>
            <person name="Leao P.N."/>
        </authorList>
    </citation>
    <scope>NUCLEOTIDE SEQUENCE</scope>
    <source>
        <strain evidence="8">LEGE 12446</strain>
    </source>
</reference>
<evidence type="ECO:0000256" key="1">
    <source>
        <dbReference type="ARBA" id="ARBA00011073"/>
    </source>
</evidence>
<dbReference type="SUPFAM" id="SSF52743">
    <property type="entry name" value="Subtilisin-like"/>
    <property type="match status" value="1"/>
</dbReference>
<keyword evidence="2 6" id="KW-0645">Protease</keyword>
<evidence type="ECO:0000256" key="5">
    <source>
        <dbReference type="PIRSR" id="PIRSR615500-1"/>
    </source>
</evidence>
<dbReference type="InterPro" id="IPR019658">
    <property type="entry name" value="DUF2515"/>
</dbReference>
<dbReference type="Proteomes" id="UP000622533">
    <property type="component" value="Unassembled WGS sequence"/>
</dbReference>
<dbReference type="InterPro" id="IPR034045">
    <property type="entry name" value="Pep_S8_CspA-like"/>
</dbReference>
<dbReference type="EMBL" id="JADEXS010000177">
    <property type="protein sequence ID" value="MBE9023624.1"/>
    <property type="molecule type" value="Genomic_DNA"/>
</dbReference>
<dbReference type="CDD" id="cd07478">
    <property type="entry name" value="Peptidases_S8_CspA-like"/>
    <property type="match status" value="1"/>
</dbReference>
<dbReference type="Gene3D" id="3.40.50.200">
    <property type="entry name" value="Peptidase S8/S53 domain"/>
    <property type="match status" value="1"/>
</dbReference>
<comment type="similarity">
    <text evidence="1 6">Belongs to the peptidase S8 family.</text>
</comment>
<protein>
    <submittedName>
        <fullName evidence="8">DUF2515 family protein</fullName>
    </submittedName>
</protein>
<keyword evidence="9" id="KW-1185">Reference proteome</keyword>
<evidence type="ECO:0000313" key="8">
    <source>
        <dbReference type="EMBL" id="MBE9023624.1"/>
    </source>
</evidence>
<dbReference type="InterPro" id="IPR023828">
    <property type="entry name" value="Peptidase_S8_Ser-AS"/>
</dbReference>
<evidence type="ECO:0000313" key="9">
    <source>
        <dbReference type="Proteomes" id="UP000622533"/>
    </source>
</evidence>
<dbReference type="InterPro" id="IPR000209">
    <property type="entry name" value="Peptidase_S8/S53_dom"/>
</dbReference>
<comment type="caution">
    <text evidence="8">The sequence shown here is derived from an EMBL/GenBank/DDBJ whole genome shotgun (WGS) entry which is preliminary data.</text>
</comment>
<keyword evidence="3 6" id="KW-0378">Hydrolase</keyword>
<feature type="domain" description="Peptidase S8/S53" evidence="7">
    <location>
        <begin position="449"/>
        <end position="563"/>
    </location>
</feature>
<dbReference type="RefSeq" id="WP_193917388.1">
    <property type="nucleotide sequence ID" value="NZ_JADEXS020000001.1"/>
</dbReference>
<dbReference type="PROSITE" id="PS00138">
    <property type="entry name" value="SUBTILASE_SER"/>
    <property type="match status" value="1"/>
</dbReference>
<dbReference type="InterPro" id="IPR015500">
    <property type="entry name" value="Peptidase_S8_subtilisin-rel"/>
</dbReference>
<feature type="domain" description="Peptidase S8/S53" evidence="7">
    <location>
        <begin position="105"/>
        <end position="296"/>
    </location>
</feature>
<evidence type="ECO:0000256" key="4">
    <source>
        <dbReference type="ARBA" id="ARBA00022825"/>
    </source>
</evidence>
<dbReference type="InterPro" id="IPR036852">
    <property type="entry name" value="Peptidase_S8/S53_dom_sf"/>
</dbReference>
<gene>
    <name evidence="8" type="ORF">IQ276_14650</name>
</gene>
<feature type="active site" description="Charge relay system" evidence="5 6">
    <location>
        <position position="114"/>
    </location>
</feature>
<dbReference type="Gene3D" id="2.60.120.1290">
    <property type="match status" value="1"/>
</dbReference>
<evidence type="ECO:0000256" key="3">
    <source>
        <dbReference type="ARBA" id="ARBA00022801"/>
    </source>
</evidence>